<evidence type="ECO:0000256" key="5">
    <source>
        <dbReference type="SAM" id="Phobius"/>
    </source>
</evidence>
<dbReference type="InterPro" id="IPR050638">
    <property type="entry name" value="AA-Vitamin_Transporters"/>
</dbReference>
<dbReference type="EMBL" id="FBWC01000004">
    <property type="protein sequence ID" value="CUX11201.1"/>
    <property type="molecule type" value="Genomic_DNA"/>
</dbReference>
<feature type="transmembrane region" description="Helical" evidence="5">
    <location>
        <begin position="57"/>
        <end position="75"/>
    </location>
</feature>
<organism evidence="7 8">
    <name type="scientific">Agrobacterium tumefaciens str. Kerr 14</name>
    <dbReference type="NCBI Taxonomy" id="1183424"/>
    <lineage>
        <taxon>Bacteria</taxon>
        <taxon>Pseudomonadati</taxon>
        <taxon>Pseudomonadota</taxon>
        <taxon>Alphaproteobacteria</taxon>
        <taxon>Hyphomicrobiales</taxon>
        <taxon>Rhizobiaceae</taxon>
        <taxon>Rhizobium/Agrobacterium group</taxon>
        <taxon>Agrobacterium</taxon>
        <taxon>Agrobacterium tumefaciens complex</taxon>
    </lineage>
</organism>
<protein>
    <submittedName>
        <fullName evidence="7">ABC transporter, membrane spanning protein</fullName>
    </submittedName>
</protein>
<name>A0A1S7NTR7_AGRTU</name>
<evidence type="ECO:0000256" key="3">
    <source>
        <dbReference type="ARBA" id="ARBA00022989"/>
    </source>
</evidence>
<dbReference type="InterPro" id="IPR037185">
    <property type="entry name" value="EmrE-like"/>
</dbReference>
<dbReference type="PANTHER" id="PTHR32322">
    <property type="entry name" value="INNER MEMBRANE TRANSPORTER"/>
    <property type="match status" value="1"/>
</dbReference>
<dbReference type="Pfam" id="PF00892">
    <property type="entry name" value="EamA"/>
    <property type="match status" value="2"/>
</dbReference>
<feature type="transmembrane region" description="Helical" evidence="5">
    <location>
        <begin position="269"/>
        <end position="288"/>
    </location>
</feature>
<feature type="transmembrane region" description="Helical" evidence="5">
    <location>
        <begin position="173"/>
        <end position="192"/>
    </location>
</feature>
<accession>A0A1S7NTR7</accession>
<dbReference type="GO" id="GO:0016020">
    <property type="term" value="C:membrane"/>
    <property type="evidence" value="ECO:0007669"/>
    <property type="project" value="UniProtKB-SubCell"/>
</dbReference>
<gene>
    <name evidence="7" type="ORF">AGR4C_Cc120192</name>
</gene>
<dbReference type="Proteomes" id="UP000191897">
    <property type="component" value="Unassembled WGS sequence"/>
</dbReference>
<dbReference type="AlphaFoldDB" id="A0A1S7NTR7"/>
<feature type="transmembrane region" description="Helical" evidence="5">
    <location>
        <begin position="237"/>
        <end position="257"/>
    </location>
</feature>
<feature type="transmembrane region" description="Helical" evidence="5">
    <location>
        <begin position="294"/>
        <end position="314"/>
    </location>
</feature>
<reference evidence="7 8" key="1">
    <citation type="submission" date="2016-01" db="EMBL/GenBank/DDBJ databases">
        <authorList>
            <person name="Oliw E.H."/>
        </authorList>
    </citation>
    <scope>NUCLEOTIDE SEQUENCE [LARGE SCALE GENOMIC DNA]</scope>
    <source>
        <strain evidence="7 8">Kerr 14</strain>
    </source>
</reference>
<dbReference type="PANTHER" id="PTHR32322:SF9">
    <property type="entry name" value="AMINO-ACID METABOLITE EFFLUX PUMP-RELATED"/>
    <property type="match status" value="1"/>
</dbReference>
<feature type="transmembrane region" description="Helical" evidence="5">
    <location>
        <begin position="148"/>
        <end position="167"/>
    </location>
</feature>
<evidence type="ECO:0000259" key="6">
    <source>
        <dbReference type="Pfam" id="PF00892"/>
    </source>
</evidence>
<feature type="domain" description="EamA" evidence="6">
    <location>
        <begin position="32"/>
        <end position="161"/>
    </location>
</feature>
<evidence type="ECO:0000256" key="1">
    <source>
        <dbReference type="ARBA" id="ARBA00004141"/>
    </source>
</evidence>
<dbReference type="InterPro" id="IPR000620">
    <property type="entry name" value="EamA_dom"/>
</dbReference>
<feature type="transmembrane region" description="Helical" evidence="5">
    <location>
        <begin position="30"/>
        <end position="51"/>
    </location>
</feature>
<comment type="subcellular location">
    <subcellularLocation>
        <location evidence="1">Membrane</location>
        <topology evidence="1">Multi-pass membrane protein</topology>
    </subcellularLocation>
</comment>
<keyword evidence="4 5" id="KW-0472">Membrane</keyword>
<proteinExistence type="predicted"/>
<feature type="transmembrane region" description="Helical" evidence="5">
    <location>
        <begin position="115"/>
        <end position="136"/>
    </location>
</feature>
<feature type="transmembrane region" description="Helical" evidence="5">
    <location>
        <begin position="87"/>
        <end position="109"/>
    </location>
</feature>
<evidence type="ECO:0000313" key="8">
    <source>
        <dbReference type="Proteomes" id="UP000191897"/>
    </source>
</evidence>
<dbReference type="SUPFAM" id="SSF103481">
    <property type="entry name" value="Multidrug resistance efflux transporter EmrE"/>
    <property type="match status" value="2"/>
</dbReference>
<sequence>MAAVPSAIMSVLMLWEMMMAIQKQMDAREWAMLVALSLLWGGSFFFIGVAVKELPPVTIVTLRVTLAATALLIVCRIMGLRLPREGAVWRAFFGMGLLNNIIPFCLIVWGQTHIASGLASILNATTPLFTVIVAHFLTADEKMTGNKLTGVLIGFAGVATMIGPAAFTGSSGLWGQIAILGAAVSYAFAGIFGRRFKAMGVPPLMTATGQISSSTLMLIPAALLIDKPWTLAMPSLGTWGALIGIALLSTALAYLIFFRILASAGATNLALVTFLIPVSAILLGSLLLGEQLEMKHFAGMAMIAAGLAAIDGRLPAKLRSLLRNAPA</sequence>
<evidence type="ECO:0000313" key="7">
    <source>
        <dbReference type="EMBL" id="CUX11201.1"/>
    </source>
</evidence>
<keyword evidence="2 5" id="KW-0812">Transmembrane</keyword>
<evidence type="ECO:0000256" key="4">
    <source>
        <dbReference type="ARBA" id="ARBA00023136"/>
    </source>
</evidence>
<keyword evidence="3 5" id="KW-1133">Transmembrane helix</keyword>
<evidence type="ECO:0000256" key="2">
    <source>
        <dbReference type="ARBA" id="ARBA00022692"/>
    </source>
</evidence>
<feature type="domain" description="EamA" evidence="6">
    <location>
        <begin position="174"/>
        <end position="309"/>
    </location>
</feature>
<feature type="transmembrane region" description="Helical" evidence="5">
    <location>
        <begin position="204"/>
        <end position="225"/>
    </location>
</feature>